<dbReference type="RefSeq" id="WP_111899403.1">
    <property type="nucleotide sequence ID" value="NZ_CP033459.1"/>
</dbReference>
<sequence>MLLTLYDQTGSVKTALSPNDTSTQDKEIQGDNVLSLSFTLYEYVSIDVNDYVDFEGERYWAVEKYLPNEKSTVEWEYNVKLYGIESLIKRFLVLKTVDDANEAVFTLTARPIEHMCLIVQNINDGMDHTTNFKVGTVEGTDNVVIDYTGKYCDEGLKELAEAVGVEWWIEGETVNLCRCEHGEELALAYGAGLTSLDRDVADNAKFYTRLFPIGSSRNIDPERYGASRLQLPGGVKYVDVNAERYGVIHHYEQEAFSGIYPRRVGVISSVRSENVQDSDGNPFTIYYFKDNSLTFDPNDYEIGGLVKHVSFQEGSELAGLGVDDDHYFEVNYNSETREFEIITIWPYDDDTQLPGGTLVPEVNDRYILWNIRMPDEYYGLAEREFQSAVEEYNRKHALDVSRYKAPTDHVWIEDEGVDLYIGRRIRLESQEYFPDTGYRASRITRISRQVTLPSQMDLEISDALSTRTLEKIDDAISDVKNYAGTLVGSVNVPDIIRSWDTTRPTDNNLYSARRSHKEFLSKNNADRAKKKIIFDEGIDIGDFEAGEEGGRIDGLGNAELLTLVVRQLLRSARFVDGFGGEGWQLWIDQNELANLTIDKLTVRQVMTVFELLVEKIRSVGGQIVVSAANGKIKTVEELDGYYKITFEQENTFQAHDLMRCQTFTGGNLKSYWVEVAAVACNSILVAKSEFEASLPAAADECVLMGNSENPLRQNLILISATEDGQPRIDVMDGVKAKNFTDCLRARLGNLDGINDDWFPADNQPQGNGLYSDNAYLRGTFLLATGEDIKTKFEITEGKIESSMSALRQDFAQEKGYLNNPSFDEGLSKWLTENETLFWLVGNQWIWANRNLLSKKGDGVSVTKDDGRVVVRIKNKYIIQKNASLRSKPTMETNADGTKAAKPVYLSFLYRCASAGTLRVRFENVDKTGFENFNPIDVEEQLAVTDGYKQYTCDGLWNGTGDFKLSFTGDIFLCMLILSTDKTEALAYKYRTLFEQSEKLIKLSAQNFDQNGNVLAESGIMVKANGTGIYAQGPDGRLALIGVGVQETYIDGEGHEQTRTVIKLTADNIALEGLVTANRNFRIKADGSIEAVNGKFAGSIDSKSGYIGGFVIADDHIGVGSVTYEEDEHGNLQPVIHDDTNGLFLYDSMIGFNDTDRQAIFGTWNSMGQPMLCRLVDTGDNLLPKYGILFDIRNSRSANLAFAGTGNGALNGFIDGYKFKKVAVSQANKIYDVGLADSNRIIVNCSAANAGIALPRLSSVRNALSIGTSTPFAVRLIVTSDLGSLNFYIYGRNSLPDGSNNTPWNSEDYPLITHWNGGCWTNIEIGQGGTVEVLLVYDPARTATIDGFTTEFTARIINMQD</sequence>
<organism evidence="1 2">
    <name type="scientific">Pseudoprevotella muciniphila</name>
    <dbReference type="NCBI Taxonomy" id="2133944"/>
    <lineage>
        <taxon>Bacteria</taxon>
        <taxon>Pseudomonadati</taxon>
        <taxon>Bacteroidota</taxon>
        <taxon>Bacteroidia</taxon>
        <taxon>Bacteroidales</taxon>
        <taxon>Prevotellaceae</taxon>
        <taxon>Pseudoprevotella</taxon>
    </lineage>
</organism>
<dbReference type="OrthoDB" id="1031347at2"/>
<gene>
    <name evidence="1" type="ORF">C7Y71_008550</name>
</gene>
<evidence type="ECO:0000313" key="1">
    <source>
        <dbReference type="EMBL" id="QFQ13066.1"/>
    </source>
</evidence>
<evidence type="ECO:0008006" key="3">
    <source>
        <dbReference type="Google" id="ProtNLM"/>
    </source>
</evidence>
<name>A0A5P8E7Y8_9BACT</name>
<dbReference type="EMBL" id="CP033459">
    <property type="protein sequence ID" value="QFQ13066.1"/>
    <property type="molecule type" value="Genomic_DNA"/>
</dbReference>
<keyword evidence="2" id="KW-1185">Reference proteome</keyword>
<accession>A0A5P8E7Y8</accession>
<protein>
    <recommendedName>
        <fullName evidence="3">Prophage tail endopeptidase domain-containing protein</fullName>
    </recommendedName>
</protein>
<reference evidence="1 2" key="1">
    <citation type="submission" date="2018-11" db="EMBL/GenBank/DDBJ databases">
        <authorList>
            <person name="Na S.W."/>
            <person name="Baik M."/>
        </authorList>
    </citation>
    <scope>NUCLEOTIDE SEQUENCE [LARGE SCALE GENOMIC DNA]</scope>
    <source>
        <strain evidence="1 2">E39</strain>
    </source>
</reference>
<proteinExistence type="predicted"/>
<evidence type="ECO:0000313" key="2">
    <source>
        <dbReference type="Proteomes" id="UP000249375"/>
    </source>
</evidence>
<dbReference type="KEGG" id="alq:C7Y71_008550"/>
<dbReference type="Proteomes" id="UP000249375">
    <property type="component" value="Chromosome"/>
</dbReference>